<dbReference type="EMBL" id="MH588545">
    <property type="protein sequence ID" value="AXQ68799.1"/>
    <property type="molecule type" value="Genomic_DNA"/>
</dbReference>
<proteinExistence type="predicted"/>
<organism evidence="1 2">
    <name type="scientific">Caulobacter phage CcrPW</name>
    <dbReference type="NCBI Taxonomy" id="2283271"/>
    <lineage>
        <taxon>Viruses</taxon>
        <taxon>Duplodnaviria</taxon>
        <taxon>Heunggongvirae</taxon>
        <taxon>Uroviricota</taxon>
        <taxon>Caudoviricetes</taxon>
        <taxon>Jeanschmidtviridae</taxon>
        <taxon>Colossusvirus</taxon>
        <taxon>Colossusvirus PW</taxon>
    </lineage>
</organism>
<keyword evidence="2" id="KW-1185">Reference proteome</keyword>
<sequence>MGGPSLRLEKSEERIFAARHGTTNAVYVDDVLVGYVAKADKRWRIYPLIHDGDQVIASGRPLAEVGTASIDSYGRYDSEAFGFKTKDDALLACEDFRASRRLKSTEEVIADREAAERRWEDREAKRKAEALTAAHRRRDTLEALQDILAVHPLTNYQREGLVTAIEHFSIPLDDES</sequence>
<evidence type="ECO:0000313" key="2">
    <source>
        <dbReference type="Proteomes" id="UP000259026"/>
    </source>
</evidence>
<dbReference type="Proteomes" id="UP000259026">
    <property type="component" value="Segment"/>
</dbReference>
<reference evidence="1 2" key="2">
    <citation type="submission" date="2018-09" db="EMBL/GenBank/DDBJ databases">
        <title>Giant CbK-like Caulobacter bacteriophages have genetically divergent genomes.</title>
        <authorList>
            <person name="Wilson K."/>
            <person name="Ely B."/>
        </authorList>
    </citation>
    <scope>NUCLEOTIDE SEQUENCE [LARGE SCALE GENOMIC DNA]</scope>
</reference>
<evidence type="ECO:0000313" key="1">
    <source>
        <dbReference type="EMBL" id="AXQ68799.1"/>
    </source>
</evidence>
<accession>A0A385EDL6</accession>
<protein>
    <submittedName>
        <fullName evidence="1">Uncharacterized protein</fullName>
    </submittedName>
</protein>
<gene>
    <name evidence="1" type="ORF">CcrPW_gp260</name>
</gene>
<reference evidence="2" key="1">
    <citation type="submission" date="2018-07" db="EMBL/GenBank/DDBJ databases">
        <title>Giant CbK-like Caulobacter bacteriophages have genetically divergent genomes.</title>
        <authorList>
            <person name="Wilson K.M."/>
            <person name="Ely B."/>
        </authorList>
    </citation>
    <scope>NUCLEOTIDE SEQUENCE [LARGE SCALE GENOMIC DNA]</scope>
</reference>
<name>A0A385EDL6_9CAUD</name>